<evidence type="ECO:0008006" key="4">
    <source>
        <dbReference type="Google" id="ProtNLM"/>
    </source>
</evidence>
<dbReference type="EMBL" id="BOPF01000021">
    <property type="protein sequence ID" value="GIJ48548.1"/>
    <property type="molecule type" value="Genomic_DNA"/>
</dbReference>
<feature type="region of interest" description="Disordered" evidence="1">
    <location>
        <begin position="120"/>
        <end position="209"/>
    </location>
</feature>
<sequence>MALFVLLAALIIGAVVFGVAALMTGADPGLDPAEPDGAAAPLPLDRPLAEADFLRLRFDTALRGYRMAQVDVALRRAAYDIGYKEELIAVLEAEVSALRAGNTAEADGLREARFAALKSETATEGADSDGAVSLAKDSSEGKRSGKSDDEAADKPAAEVAVSDEELVEIAENEEPAVADDDADTDAPADNAAENGKPAKEKATAQADAS</sequence>
<comment type="caution">
    <text evidence="2">The sequence shown here is derived from an EMBL/GenBank/DDBJ whole genome shotgun (WGS) entry which is preliminary data.</text>
</comment>
<dbReference type="Proteomes" id="UP000619260">
    <property type="component" value="Unassembled WGS sequence"/>
</dbReference>
<dbReference type="NCBIfam" id="TIGR03544">
    <property type="entry name" value="DivI1A_domain"/>
    <property type="match status" value="1"/>
</dbReference>
<dbReference type="InterPro" id="IPR019933">
    <property type="entry name" value="DivIVA_domain"/>
</dbReference>
<protein>
    <recommendedName>
        <fullName evidence="4">DivIVA domain-containing protein</fullName>
    </recommendedName>
</protein>
<proteinExistence type="predicted"/>
<keyword evidence="3" id="KW-1185">Reference proteome</keyword>
<gene>
    <name evidence="2" type="ORF">Val02_54340</name>
</gene>
<accession>A0A8J3YRR4</accession>
<dbReference type="RefSeq" id="WP_203902029.1">
    <property type="nucleotide sequence ID" value="NZ_BOPF01000021.1"/>
</dbReference>
<name>A0A8J3YRR4_9ACTN</name>
<feature type="compositionally biased region" description="Basic and acidic residues" evidence="1">
    <location>
        <begin position="137"/>
        <end position="156"/>
    </location>
</feature>
<dbReference type="AlphaFoldDB" id="A0A8J3YRR4"/>
<evidence type="ECO:0000313" key="3">
    <source>
        <dbReference type="Proteomes" id="UP000619260"/>
    </source>
</evidence>
<evidence type="ECO:0000313" key="2">
    <source>
        <dbReference type="EMBL" id="GIJ48548.1"/>
    </source>
</evidence>
<reference evidence="2" key="1">
    <citation type="submission" date="2021-01" db="EMBL/GenBank/DDBJ databases">
        <title>Whole genome shotgun sequence of Virgisporangium aliadipatigenens NBRC 105644.</title>
        <authorList>
            <person name="Komaki H."/>
            <person name="Tamura T."/>
        </authorList>
    </citation>
    <scope>NUCLEOTIDE SEQUENCE</scope>
    <source>
        <strain evidence="2">NBRC 105644</strain>
    </source>
</reference>
<organism evidence="2 3">
    <name type="scientific">Virgisporangium aliadipatigenens</name>
    <dbReference type="NCBI Taxonomy" id="741659"/>
    <lineage>
        <taxon>Bacteria</taxon>
        <taxon>Bacillati</taxon>
        <taxon>Actinomycetota</taxon>
        <taxon>Actinomycetes</taxon>
        <taxon>Micromonosporales</taxon>
        <taxon>Micromonosporaceae</taxon>
        <taxon>Virgisporangium</taxon>
    </lineage>
</organism>
<evidence type="ECO:0000256" key="1">
    <source>
        <dbReference type="SAM" id="MobiDB-lite"/>
    </source>
</evidence>
<feature type="compositionally biased region" description="Acidic residues" evidence="1">
    <location>
        <begin position="161"/>
        <end position="186"/>
    </location>
</feature>